<dbReference type="Proteomes" id="UP000676506">
    <property type="component" value="Chromosome 1"/>
</dbReference>
<dbReference type="CDD" id="cd02042">
    <property type="entry name" value="ParAB_family"/>
    <property type="match status" value="1"/>
</dbReference>
<name>A0ABX8BAB1_9BACT</name>
<gene>
    <name evidence="2" type="ORF">J8C06_05415</name>
</gene>
<organism evidence="2 3">
    <name type="scientific">Chloracidobacterium validum</name>
    <dbReference type="NCBI Taxonomy" id="2821543"/>
    <lineage>
        <taxon>Bacteria</taxon>
        <taxon>Pseudomonadati</taxon>
        <taxon>Acidobacteriota</taxon>
        <taxon>Terriglobia</taxon>
        <taxon>Terriglobales</taxon>
        <taxon>Acidobacteriaceae</taxon>
        <taxon>Chloracidobacterium</taxon>
    </lineage>
</organism>
<sequence>MGTGNGHHPRRLDTCLVIAVANQKGGVGKTTTSINLAAGLAIRGRRTLLLDLDPQANSTLSYLPYESAGLSAYDVLTDVKLDPLSVVQPSPVPGLDLLPARISLAKLESRLVGEFDAPYRLKDRLEPLRKTYDAIIIDTPPTLGLITVNALVAASHVLIPIQSSYFAMEGTDDLLETIDKVKARPNPNLQVLGVVITLHDKRTALARDIYRQIYEVFGDKVFETVISKSVRLEESPAYRESIFTFAPQSSGAVEYAKLCEEVLRRV</sequence>
<keyword evidence="3" id="KW-1185">Reference proteome</keyword>
<dbReference type="PANTHER" id="PTHR13696">
    <property type="entry name" value="P-LOOP CONTAINING NUCLEOSIDE TRIPHOSPHATE HYDROLASE"/>
    <property type="match status" value="1"/>
</dbReference>
<feature type="domain" description="AAA" evidence="1">
    <location>
        <begin position="17"/>
        <end position="191"/>
    </location>
</feature>
<reference evidence="2 3" key="1">
    <citation type="submission" date="2021-03" db="EMBL/GenBank/DDBJ databases">
        <title>Genomic and phenotypic characterization of Chloracidobacterium isolates provides evidence for multiple species.</title>
        <authorList>
            <person name="Saini M.K."/>
            <person name="Costas A.M.G."/>
            <person name="Tank M."/>
            <person name="Bryant D.A."/>
        </authorList>
    </citation>
    <scope>NUCLEOTIDE SEQUENCE [LARGE SCALE GENOMIC DNA]</scope>
    <source>
        <strain evidence="2 3">BV2-C</strain>
    </source>
</reference>
<dbReference type="InterPro" id="IPR027417">
    <property type="entry name" value="P-loop_NTPase"/>
</dbReference>
<accession>A0ABX8BAB1</accession>
<dbReference type="Pfam" id="PF13614">
    <property type="entry name" value="AAA_31"/>
    <property type="match status" value="1"/>
</dbReference>
<protein>
    <submittedName>
        <fullName evidence="2">ParA family protein</fullName>
    </submittedName>
</protein>
<evidence type="ECO:0000259" key="1">
    <source>
        <dbReference type="Pfam" id="PF13614"/>
    </source>
</evidence>
<evidence type="ECO:0000313" key="3">
    <source>
        <dbReference type="Proteomes" id="UP000676506"/>
    </source>
</evidence>
<dbReference type="RefSeq" id="WP_211429756.1">
    <property type="nucleotide sequence ID" value="NZ_CP072648.1"/>
</dbReference>
<evidence type="ECO:0000313" key="2">
    <source>
        <dbReference type="EMBL" id="QUW03866.1"/>
    </source>
</evidence>
<proteinExistence type="predicted"/>
<dbReference type="PANTHER" id="PTHR13696:SF52">
    <property type="entry name" value="PARA FAMILY PROTEIN CT_582"/>
    <property type="match status" value="1"/>
</dbReference>
<dbReference type="Gene3D" id="3.40.50.300">
    <property type="entry name" value="P-loop containing nucleotide triphosphate hydrolases"/>
    <property type="match status" value="1"/>
</dbReference>
<dbReference type="SUPFAM" id="SSF52540">
    <property type="entry name" value="P-loop containing nucleoside triphosphate hydrolases"/>
    <property type="match status" value="1"/>
</dbReference>
<dbReference type="InterPro" id="IPR025669">
    <property type="entry name" value="AAA_dom"/>
</dbReference>
<dbReference type="PIRSF" id="PIRSF009320">
    <property type="entry name" value="Nuc_binding_HP_1000"/>
    <property type="match status" value="1"/>
</dbReference>
<dbReference type="EMBL" id="CP072648">
    <property type="protein sequence ID" value="QUW03866.1"/>
    <property type="molecule type" value="Genomic_DNA"/>
</dbReference>
<dbReference type="InterPro" id="IPR050678">
    <property type="entry name" value="DNA_Partitioning_ATPase"/>
</dbReference>